<reference evidence="10" key="1">
    <citation type="submission" date="2018-06" db="EMBL/GenBank/DDBJ databases">
        <authorList>
            <person name="Zhirakovskaya E."/>
        </authorList>
    </citation>
    <scope>NUCLEOTIDE SEQUENCE</scope>
</reference>
<keyword evidence="3" id="KW-0547">Nucleotide-binding</keyword>
<comment type="similarity">
    <text evidence="2">Belongs to the type II topoisomerase GyrB family.</text>
</comment>
<sequence>AGLEALGLSIDDWALVQEESVTGAMMPARFAWETTKAPKATQEDAQASSDGDEDDEGDTEQVHAVGVRVDAKVAEASNLAMIVPALREIGRRGMEIKRFKGLGEMDAEQLWDTTMDPERRTMLRVSWDMGQEAEYLFSTLMGEHVEPRRKFIEEHALEVKNLDV</sequence>
<evidence type="ECO:0000256" key="6">
    <source>
        <dbReference type="ARBA" id="ARBA00023125"/>
    </source>
</evidence>
<dbReference type="PANTHER" id="PTHR45866">
    <property type="entry name" value="DNA GYRASE/TOPOISOMERASE SUBUNIT B"/>
    <property type="match status" value="1"/>
</dbReference>
<dbReference type="Gene3D" id="3.40.50.670">
    <property type="match status" value="1"/>
</dbReference>
<evidence type="ECO:0000256" key="5">
    <source>
        <dbReference type="ARBA" id="ARBA00023029"/>
    </source>
</evidence>
<evidence type="ECO:0000256" key="7">
    <source>
        <dbReference type="ARBA" id="ARBA00023235"/>
    </source>
</evidence>
<evidence type="ECO:0000259" key="9">
    <source>
        <dbReference type="Pfam" id="PF00986"/>
    </source>
</evidence>
<dbReference type="PANTHER" id="PTHR45866:SF1">
    <property type="entry name" value="DNA GYRASE SUBUNIT B, MITOCHONDRIAL"/>
    <property type="match status" value="1"/>
</dbReference>
<feature type="non-terminal residue" evidence="10">
    <location>
        <position position="1"/>
    </location>
</feature>
<feature type="domain" description="DNA gyrase B subunit C-terminal" evidence="9">
    <location>
        <begin position="92"/>
        <end position="153"/>
    </location>
</feature>
<dbReference type="InterPro" id="IPR002288">
    <property type="entry name" value="DNA_gyrase_B_C"/>
</dbReference>
<name>A0A3B1DXE5_9ZZZZ</name>
<accession>A0A3B1DXE5</accession>
<evidence type="ECO:0000256" key="8">
    <source>
        <dbReference type="SAM" id="MobiDB-lite"/>
    </source>
</evidence>
<evidence type="ECO:0000256" key="3">
    <source>
        <dbReference type="ARBA" id="ARBA00022741"/>
    </source>
</evidence>
<protein>
    <submittedName>
        <fullName evidence="10">DNA gyrase subunit B</fullName>
        <ecNumber evidence="10">5.99.1.3</ecNumber>
    </submittedName>
</protein>
<dbReference type="GO" id="GO:0003677">
    <property type="term" value="F:DNA binding"/>
    <property type="evidence" value="ECO:0007669"/>
    <property type="project" value="UniProtKB-KW"/>
</dbReference>
<dbReference type="SUPFAM" id="SSF56719">
    <property type="entry name" value="Type II DNA topoisomerase"/>
    <property type="match status" value="1"/>
</dbReference>
<keyword evidence="5" id="KW-0799">Topoisomerase</keyword>
<keyword evidence="6" id="KW-0238">DNA-binding</keyword>
<dbReference type="Pfam" id="PF00986">
    <property type="entry name" value="DNA_gyraseB_C"/>
    <property type="match status" value="1"/>
</dbReference>
<dbReference type="AlphaFoldDB" id="A0A3B1DXE5"/>
<gene>
    <name evidence="10" type="ORF">MNBD_PLANCTO03-164</name>
</gene>
<organism evidence="10">
    <name type="scientific">hydrothermal vent metagenome</name>
    <dbReference type="NCBI Taxonomy" id="652676"/>
    <lineage>
        <taxon>unclassified sequences</taxon>
        <taxon>metagenomes</taxon>
        <taxon>ecological metagenomes</taxon>
    </lineage>
</organism>
<evidence type="ECO:0000256" key="1">
    <source>
        <dbReference type="ARBA" id="ARBA00000185"/>
    </source>
</evidence>
<dbReference type="GO" id="GO:0003918">
    <property type="term" value="F:DNA topoisomerase type II (double strand cut, ATP-hydrolyzing) activity"/>
    <property type="evidence" value="ECO:0007669"/>
    <property type="project" value="UniProtKB-EC"/>
</dbReference>
<dbReference type="EMBL" id="UOGK01000481">
    <property type="protein sequence ID" value="VAX41024.1"/>
    <property type="molecule type" value="Genomic_DNA"/>
</dbReference>
<evidence type="ECO:0000313" key="10">
    <source>
        <dbReference type="EMBL" id="VAX41024.1"/>
    </source>
</evidence>
<dbReference type="GO" id="GO:0006265">
    <property type="term" value="P:DNA topological change"/>
    <property type="evidence" value="ECO:0007669"/>
    <property type="project" value="InterPro"/>
</dbReference>
<dbReference type="EC" id="5.99.1.3" evidence="10"/>
<keyword evidence="4" id="KW-0067">ATP-binding</keyword>
<comment type="catalytic activity">
    <reaction evidence="1">
        <text>ATP-dependent breakage, passage and rejoining of double-stranded DNA.</text>
        <dbReference type="EC" id="5.6.2.2"/>
    </reaction>
</comment>
<dbReference type="InterPro" id="IPR013760">
    <property type="entry name" value="Topo_IIA-like_dom_sf"/>
</dbReference>
<keyword evidence="7 10" id="KW-0413">Isomerase</keyword>
<dbReference type="GO" id="GO:0005524">
    <property type="term" value="F:ATP binding"/>
    <property type="evidence" value="ECO:0007669"/>
    <property type="project" value="UniProtKB-KW"/>
</dbReference>
<feature type="region of interest" description="Disordered" evidence="8">
    <location>
        <begin position="35"/>
        <end position="64"/>
    </location>
</feature>
<evidence type="ECO:0000256" key="2">
    <source>
        <dbReference type="ARBA" id="ARBA00010708"/>
    </source>
</evidence>
<feature type="compositionally biased region" description="Acidic residues" evidence="8">
    <location>
        <begin position="50"/>
        <end position="59"/>
    </location>
</feature>
<evidence type="ECO:0000256" key="4">
    <source>
        <dbReference type="ARBA" id="ARBA00022840"/>
    </source>
</evidence>
<proteinExistence type="inferred from homology"/>
<dbReference type="PRINTS" id="PR01159">
    <property type="entry name" value="DNAGYRASEB"/>
</dbReference>
<dbReference type="InterPro" id="IPR013759">
    <property type="entry name" value="Topo_IIA_B_C"/>
</dbReference>
<dbReference type="InterPro" id="IPR000565">
    <property type="entry name" value="Topo_IIA_B"/>
</dbReference>